<proteinExistence type="predicted"/>
<dbReference type="EMBL" id="BART01004286">
    <property type="protein sequence ID" value="GAG69051.1"/>
    <property type="molecule type" value="Genomic_DNA"/>
</dbReference>
<name>X1BAQ9_9ZZZZ</name>
<gene>
    <name evidence="2" type="ORF">S01H4_10916</name>
</gene>
<comment type="caution">
    <text evidence="2">The sequence shown here is derived from an EMBL/GenBank/DDBJ whole genome shotgun (WGS) entry which is preliminary data.</text>
</comment>
<organism evidence="2">
    <name type="scientific">marine sediment metagenome</name>
    <dbReference type="NCBI Taxonomy" id="412755"/>
    <lineage>
        <taxon>unclassified sequences</taxon>
        <taxon>metagenomes</taxon>
        <taxon>ecological metagenomes</taxon>
    </lineage>
</organism>
<evidence type="ECO:0000256" key="1">
    <source>
        <dbReference type="SAM" id="Phobius"/>
    </source>
</evidence>
<keyword evidence="1" id="KW-0472">Membrane</keyword>
<sequence>ADAYIKYTTTGGFIDENLSLTGFTHRYYLNNQSLNGSALLANYSVYNFISTTGISDLKLTLRNQQTFNYFENIISQLQRRYPAEGVWRTVQMDKSGDYGLIFYNIKEENTDYRMIFTDTSNNILRTTESMKFVCTSGVCELTVLLDEYAAGTISPDLILTPPSYDNSTGNISTSWYDPLGKTTSLRLHVAKETMTGTINICDITKSGASGSITCDVSDYQGEVLVKVYSSASPERPVWTEWIPLTFGVKLSNFIGDYEGALWSFGIILTIVATGLFSPAGAVIATIIGLILTFF</sequence>
<protein>
    <submittedName>
        <fullName evidence="2">Uncharacterized protein</fullName>
    </submittedName>
</protein>
<feature type="non-terminal residue" evidence="2">
    <location>
        <position position="1"/>
    </location>
</feature>
<keyword evidence="1" id="KW-0812">Transmembrane</keyword>
<feature type="transmembrane region" description="Helical" evidence="1">
    <location>
        <begin position="260"/>
        <end position="293"/>
    </location>
</feature>
<evidence type="ECO:0000313" key="2">
    <source>
        <dbReference type="EMBL" id="GAG69051.1"/>
    </source>
</evidence>
<keyword evidence="1" id="KW-1133">Transmembrane helix</keyword>
<dbReference type="AlphaFoldDB" id="X1BAQ9"/>
<reference evidence="2" key="1">
    <citation type="journal article" date="2014" name="Front. Microbiol.">
        <title>High frequency of phylogenetically diverse reductive dehalogenase-homologous genes in deep subseafloor sedimentary metagenomes.</title>
        <authorList>
            <person name="Kawai M."/>
            <person name="Futagami T."/>
            <person name="Toyoda A."/>
            <person name="Takaki Y."/>
            <person name="Nishi S."/>
            <person name="Hori S."/>
            <person name="Arai W."/>
            <person name="Tsubouchi T."/>
            <person name="Morono Y."/>
            <person name="Uchiyama I."/>
            <person name="Ito T."/>
            <person name="Fujiyama A."/>
            <person name="Inagaki F."/>
            <person name="Takami H."/>
        </authorList>
    </citation>
    <scope>NUCLEOTIDE SEQUENCE</scope>
    <source>
        <strain evidence="2">Expedition CK06-06</strain>
    </source>
</reference>
<accession>X1BAQ9</accession>